<comment type="caution">
    <text evidence="1">The sequence shown here is derived from an EMBL/GenBank/DDBJ whole genome shotgun (WGS) entry which is preliminary data.</text>
</comment>
<organism evidence="1 2">
    <name type="scientific">Ogataea polymorpha</name>
    <dbReference type="NCBI Taxonomy" id="460523"/>
    <lineage>
        <taxon>Eukaryota</taxon>
        <taxon>Fungi</taxon>
        <taxon>Dikarya</taxon>
        <taxon>Ascomycota</taxon>
        <taxon>Saccharomycotina</taxon>
        <taxon>Pichiomycetes</taxon>
        <taxon>Pichiales</taxon>
        <taxon>Pichiaceae</taxon>
        <taxon>Ogataea</taxon>
    </lineage>
</organism>
<reference evidence="1" key="1">
    <citation type="journal article" date="2021" name="Open Biol.">
        <title>Shared evolutionary footprints suggest mitochondrial oxidative damage underlies multiple complex I losses in fungi.</title>
        <authorList>
            <person name="Schikora-Tamarit M.A."/>
            <person name="Marcet-Houben M."/>
            <person name="Nosek J."/>
            <person name="Gabaldon T."/>
        </authorList>
    </citation>
    <scope>NUCLEOTIDE SEQUENCE</scope>
    <source>
        <strain evidence="1">NCAIM Y.01608</strain>
    </source>
</reference>
<gene>
    <name evidence="1" type="ORF">OGATHE_003271</name>
</gene>
<name>A0A9P8T388_9ASCO</name>
<sequence length="169" mass="18312">MKNLLLSKSKCGSTSNNAVILVTPSLDLRHCFTTSVGTSFKIGVKFFILGKTIEFSREIFPHHSQLTKSLVAEHISCIPVDGAVAIQKDFVQAIVKGIVASTGSSTDSTIGKSACSIRIQRVSTTSSKVEPIRKFIRAWKSVFDSHIVTLSRMSVLESDTAVLRGIRTG</sequence>
<proteinExistence type="predicted"/>
<dbReference type="EMBL" id="JAEUBD010001178">
    <property type="protein sequence ID" value="KAH3664456.1"/>
    <property type="molecule type" value="Genomic_DNA"/>
</dbReference>
<evidence type="ECO:0000313" key="2">
    <source>
        <dbReference type="Proteomes" id="UP000788993"/>
    </source>
</evidence>
<dbReference type="Proteomes" id="UP000788993">
    <property type="component" value="Unassembled WGS sequence"/>
</dbReference>
<protein>
    <submittedName>
        <fullName evidence="1">Uncharacterized protein</fullName>
    </submittedName>
</protein>
<keyword evidence="2" id="KW-1185">Reference proteome</keyword>
<evidence type="ECO:0000313" key="1">
    <source>
        <dbReference type="EMBL" id="KAH3664456.1"/>
    </source>
</evidence>
<accession>A0A9P8T388</accession>
<reference evidence="1" key="2">
    <citation type="submission" date="2021-01" db="EMBL/GenBank/DDBJ databases">
        <authorList>
            <person name="Schikora-Tamarit M.A."/>
        </authorList>
    </citation>
    <scope>NUCLEOTIDE SEQUENCE</scope>
    <source>
        <strain evidence="1">NCAIM Y.01608</strain>
    </source>
</reference>
<dbReference type="AlphaFoldDB" id="A0A9P8T388"/>